<dbReference type="AlphaFoldDB" id="A0A0E9PYG3"/>
<keyword evidence="4" id="KW-0472">Membrane</keyword>
<dbReference type="PANTHER" id="PTHR16840:SF7">
    <property type="entry name" value="GROWTH ARREST-SPECIFIC 1B"/>
    <property type="match status" value="1"/>
</dbReference>
<organism evidence="7">
    <name type="scientific">Anguilla anguilla</name>
    <name type="common">European freshwater eel</name>
    <name type="synonym">Muraena anguilla</name>
    <dbReference type="NCBI Taxonomy" id="7936"/>
    <lineage>
        <taxon>Eukaryota</taxon>
        <taxon>Metazoa</taxon>
        <taxon>Chordata</taxon>
        <taxon>Craniata</taxon>
        <taxon>Vertebrata</taxon>
        <taxon>Euteleostomi</taxon>
        <taxon>Actinopterygii</taxon>
        <taxon>Neopterygii</taxon>
        <taxon>Teleostei</taxon>
        <taxon>Anguilliformes</taxon>
        <taxon>Anguillidae</taxon>
        <taxon>Anguilla</taxon>
    </lineage>
</organism>
<dbReference type="Pfam" id="PF02351">
    <property type="entry name" value="GDNF"/>
    <property type="match status" value="1"/>
</dbReference>
<evidence type="ECO:0000256" key="1">
    <source>
        <dbReference type="ARBA" id="ARBA00004236"/>
    </source>
</evidence>
<feature type="domain" description="GDNF/GAS1" evidence="6">
    <location>
        <begin position="3"/>
        <end position="61"/>
    </location>
</feature>
<name>A0A0E9PYG3_ANGAN</name>
<proteinExistence type="predicted"/>
<dbReference type="InterPro" id="IPR039596">
    <property type="entry name" value="GAS1"/>
</dbReference>
<protein>
    <recommendedName>
        <fullName evidence="6">GDNF/GAS1 domain-containing protein</fullName>
    </recommendedName>
</protein>
<dbReference type="InterPro" id="IPR016017">
    <property type="entry name" value="GDNF/GAS1"/>
</dbReference>
<evidence type="ECO:0000256" key="5">
    <source>
        <dbReference type="ARBA" id="ARBA00023180"/>
    </source>
</evidence>
<dbReference type="GO" id="GO:0051726">
    <property type="term" value="P:regulation of cell cycle"/>
    <property type="evidence" value="ECO:0007669"/>
    <property type="project" value="InterPro"/>
</dbReference>
<evidence type="ECO:0000256" key="4">
    <source>
        <dbReference type="ARBA" id="ARBA00023136"/>
    </source>
</evidence>
<keyword evidence="5" id="KW-0325">Glycoprotein</keyword>
<comment type="subcellular location">
    <subcellularLocation>
        <location evidence="1">Cell membrane</location>
    </subcellularLocation>
</comment>
<keyword evidence="3" id="KW-0732">Signal</keyword>
<dbReference type="PANTHER" id="PTHR16840">
    <property type="entry name" value="GROWTH ARREST-SPECIFIC PROTEIN 1"/>
    <property type="match status" value="1"/>
</dbReference>
<dbReference type="GO" id="GO:0005886">
    <property type="term" value="C:plasma membrane"/>
    <property type="evidence" value="ECO:0007669"/>
    <property type="project" value="UniProtKB-SubCell"/>
</dbReference>
<reference evidence="7" key="1">
    <citation type="submission" date="2014-11" db="EMBL/GenBank/DDBJ databases">
        <authorList>
            <person name="Amaro Gonzalez C."/>
        </authorList>
    </citation>
    <scope>NUCLEOTIDE SEQUENCE</scope>
</reference>
<keyword evidence="2" id="KW-1003">Cell membrane</keyword>
<accession>A0A0E9PYG3</accession>
<sequence length="62" mass="7069">MGCTEARRQCERDSQCSGAMRDYLFYCGKLFSGVRCTDACRNVIYNMRSIPKAELLDTCVCE</sequence>
<evidence type="ECO:0000256" key="2">
    <source>
        <dbReference type="ARBA" id="ARBA00022475"/>
    </source>
</evidence>
<dbReference type="EMBL" id="GBXM01099275">
    <property type="protein sequence ID" value="JAH09302.1"/>
    <property type="molecule type" value="Transcribed_RNA"/>
</dbReference>
<evidence type="ECO:0000313" key="7">
    <source>
        <dbReference type="EMBL" id="JAH09302.1"/>
    </source>
</evidence>
<evidence type="ECO:0000259" key="6">
    <source>
        <dbReference type="Pfam" id="PF02351"/>
    </source>
</evidence>
<evidence type="ECO:0000256" key="3">
    <source>
        <dbReference type="ARBA" id="ARBA00022729"/>
    </source>
</evidence>
<reference evidence="7" key="2">
    <citation type="journal article" date="2015" name="Fish Shellfish Immunol.">
        <title>Early steps in the European eel (Anguilla anguilla)-Vibrio vulnificus interaction in the gills: Role of the RtxA13 toxin.</title>
        <authorList>
            <person name="Callol A."/>
            <person name="Pajuelo D."/>
            <person name="Ebbesson L."/>
            <person name="Teles M."/>
            <person name="MacKenzie S."/>
            <person name="Amaro C."/>
        </authorList>
    </citation>
    <scope>NUCLEOTIDE SEQUENCE</scope>
</reference>